<dbReference type="Proteomes" id="UP000510821">
    <property type="component" value="Chromosome"/>
</dbReference>
<dbReference type="PANTHER" id="PTHR39646">
    <property type="entry name" value="RNA POLYMERASE RPB4"/>
    <property type="match status" value="1"/>
</dbReference>
<gene>
    <name evidence="1" type="primary">rpo4</name>
    <name evidence="1" type="synonym">rpoF</name>
    <name evidence="2" type="ORF">Sv326_1182</name>
</gene>
<dbReference type="AlphaFoldDB" id="A0A7D6BAY1"/>
<comment type="catalytic activity">
    <reaction evidence="1">
        <text>RNA(n) + a ribonucleoside 5'-triphosphate = RNA(n+1) + diphosphate</text>
        <dbReference type="Rhea" id="RHEA:21248"/>
        <dbReference type="Rhea" id="RHEA-COMP:14527"/>
        <dbReference type="Rhea" id="RHEA-COMP:17342"/>
        <dbReference type="ChEBI" id="CHEBI:33019"/>
        <dbReference type="ChEBI" id="CHEBI:61557"/>
        <dbReference type="ChEBI" id="CHEBI:140395"/>
        <dbReference type="EC" id="2.7.7.6"/>
    </reaction>
</comment>
<proteinExistence type="inferred from homology"/>
<dbReference type="Pfam" id="PF03874">
    <property type="entry name" value="RNA_pol_Rpb4"/>
    <property type="match status" value="1"/>
</dbReference>
<dbReference type="SUPFAM" id="SSF47819">
    <property type="entry name" value="HRDC-like"/>
    <property type="match status" value="1"/>
</dbReference>
<keyword evidence="1" id="KW-0548">Nucleotidyltransferase</keyword>
<dbReference type="Gene3D" id="1.10.150.80">
    <property type="entry name" value="HRDC domain"/>
    <property type="match status" value="1"/>
</dbReference>
<dbReference type="PANTHER" id="PTHR39646:SF1">
    <property type="entry name" value="DNA-DIRECTED RNA POLYMERASE SUBUNIT RPO4"/>
    <property type="match status" value="1"/>
</dbReference>
<dbReference type="KEGG" id="flt:Sv326_1182"/>
<dbReference type="InterPro" id="IPR044876">
    <property type="entry name" value="HRDC_dom_sf"/>
</dbReference>
<comment type="subcellular location">
    <subcellularLocation>
        <location evidence="1">Cytoplasm</location>
    </subcellularLocation>
</comment>
<protein>
    <recommendedName>
        <fullName evidence="1">DNA-directed RNA polymerase subunit Rpo4</fullName>
        <ecNumber evidence="1">2.7.7.6</ecNumber>
    </recommendedName>
    <alternativeName>
        <fullName evidence="1">DNA-directed RNA polymerase subunit F</fullName>
    </alternativeName>
</protein>
<dbReference type="Gene3D" id="6.10.140.10">
    <property type="match status" value="1"/>
</dbReference>
<evidence type="ECO:0000256" key="1">
    <source>
        <dbReference type="HAMAP-Rule" id="MF_00864"/>
    </source>
</evidence>
<dbReference type="EC" id="2.7.7.6" evidence="1"/>
<dbReference type="GO" id="GO:0006352">
    <property type="term" value="P:DNA-templated transcription initiation"/>
    <property type="evidence" value="ECO:0007669"/>
    <property type="project" value="InterPro"/>
</dbReference>
<keyword evidence="1" id="KW-0804">Transcription</keyword>
<dbReference type="GO" id="GO:0005737">
    <property type="term" value="C:cytoplasm"/>
    <property type="evidence" value="ECO:0007669"/>
    <property type="project" value="UniProtKB-SubCell"/>
</dbReference>
<comment type="function">
    <text evidence="1">DNA-dependent RNA polymerase (RNAP) catalyzes the transcription of DNA into RNA using the four ribonucleoside triphosphates as substrates. This subunit is less well bound than the others.</text>
</comment>
<organism evidence="2 3">
    <name type="scientific">Fermentimicrarchaeum limneticum</name>
    <dbReference type="NCBI Taxonomy" id="2795018"/>
    <lineage>
        <taxon>Archaea</taxon>
        <taxon>Candidatus Micrarchaeota</taxon>
        <taxon>Candidatus Fermentimicrarchaeales</taxon>
        <taxon>Candidatus Fermentimicrarchaeaceae</taxon>
        <taxon>Candidatus Fermentimicrarchaeum</taxon>
    </lineage>
</organism>
<comment type="subunit">
    <text evidence="1">Part of the RNA polymerase complex. Forms a stalk with Rpo7 that extends from the main structure.</text>
</comment>
<dbReference type="GO" id="GO:0000166">
    <property type="term" value="F:nucleotide binding"/>
    <property type="evidence" value="ECO:0007669"/>
    <property type="project" value="InterPro"/>
</dbReference>
<keyword evidence="1 2" id="KW-0240">DNA-directed RNA polymerase</keyword>
<dbReference type="InterPro" id="IPR005574">
    <property type="entry name" value="Rpb4/RPC9"/>
</dbReference>
<dbReference type="GO" id="GO:0003899">
    <property type="term" value="F:DNA-directed RNA polymerase activity"/>
    <property type="evidence" value="ECO:0007669"/>
    <property type="project" value="UniProtKB-UniRule"/>
</dbReference>
<evidence type="ECO:0000313" key="2">
    <source>
        <dbReference type="EMBL" id="QLJ53357.1"/>
    </source>
</evidence>
<dbReference type="InterPro" id="IPR010997">
    <property type="entry name" value="HRDC-like_sf"/>
</dbReference>
<evidence type="ECO:0000313" key="3">
    <source>
        <dbReference type="Proteomes" id="UP000510821"/>
    </source>
</evidence>
<keyword evidence="1" id="KW-0963">Cytoplasm</keyword>
<sequence length="112" mass="12753">MIDKAVRSNRPATLAEVAEILEKRKEEGELGFEQQTTLAYATKYAKLSKKKAAELMEELQKKDKIKPAVAAKIADILPKNSDQIRLIFANERYSLSSAEIEEVLKIVEKYRK</sequence>
<keyword evidence="1" id="KW-0808">Transferase</keyword>
<comment type="similarity">
    <text evidence="1">Belongs to the eukaryotic RPB4 RNA polymerase subunit family.</text>
</comment>
<name>A0A7D6BAY1_FERL1</name>
<dbReference type="EMBL" id="CP058998">
    <property type="protein sequence ID" value="QLJ53357.1"/>
    <property type="molecule type" value="Genomic_DNA"/>
</dbReference>
<dbReference type="PIRSF" id="PIRSF005053">
    <property type="entry name" value="RNA_pol_F_arch"/>
    <property type="match status" value="1"/>
</dbReference>
<dbReference type="HAMAP" id="MF_00864">
    <property type="entry name" value="RNApol_arch_Rpo4"/>
    <property type="match status" value="1"/>
</dbReference>
<reference evidence="3" key="1">
    <citation type="submission" date="2020-07" db="EMBL/GenBank/DDBJ databases">
        <title>Metabolic diversity and evolutionary history of the archaeal phylum ###Micrarchaeota### uncovered from a freshwater lake metagenome.</title>
        <authorList>
            <person name="Kadnikov V.V."/>
            <person name="Savvichev A.S."/>
            <person name="Mardanov A.V."/>
            <person name="Beletsky A.V."/>
            <person name="Chupakov A.V."/>
            <person name="Kokryatskaya N.M."/>
            <person name="Pimenov N.V."/>
            <person name="Ravin N.V."/>
        </authorList>
    </citation>
    <scope>NUCLEOTIDE SEQUENCE [LARGE SCALE GENOMIC DNA]</scope>
</reference>
<dbReference type="InterPro" id="IPR010924">
    <property type="entry name" value="Rpo4"/>
</dbReference>
<accession>A0A7D6BAY1</accession>
<dbReference type="GO" id="GO:0000428">
    <property type="term" value="C:DNA-directed RNA polymerase complex"/>
    <property type="evidence" value="ECO:0007669"/>
    <property type="project" value="UniProtKB-KW"/>
</dbReference>